<dbReference type="EMBL" id="LSMT01000292">
    <property type="protein sequence ID" value="PFX21085.1"/>
    <property type="molecule type" value="Genomic_DNA"/>
</dbReference>
<evidence type="ECO:0000313" key="3">
    <source>
        <dbReference type="Proteomes" id="UP000225706"/>
    </source>
</evidence>
<keyword evidence="3" id="KW-1185">Reference proteome</keyword>
<evidence type="ECO:0000256" key="1">
    <source>
        <dbReference type="SAM" id="Coils"/>
    </source>
</evidence>
<protein>
    <submittedName>
        <fullName evidence="2">Uncharacterized protein</fullName>
    </submittedName>
</protein>
<sequence length="536" mass="62324">MDNIKENLDESIRENTALEEKNVTLELNVSKLTKKLHGLTKHLEEITSENRSLRKKVDVLEVGTKAPAVPERIALSSIQALPDPVVLANLVLGELSWQIQGMMYQRVLPDFYDSMKSYKIKHIDQDIEDLLENEQQKIKARRICELKAKLKCKTTHVRAMKSIQTNRNLTAHPEISEDMVDYAATKIAVYILPRIMMDEQLRQIAPSEDFDPMAALLGMNVTLKREVYQERARINEVVVSQHTEDIEALKKQIDEKNKVIDELRKSVEGLEEQNQELNVELKSRNEEIKALKARIGRLESDKKDLEDELKSVTVKVTRMEKDIRELNEAKIAQEEKNMELQENFHKVTGRFESRNQVIKKEIKEIRESQHKEVPPPLAVFQRAGGRQMLNAPLPRHLQIADRELHASLSLGELCRVLQNKLYKVIFPNSFQPNRNYKIKNILRDLDKLPQPKEEKERSKKKWNEVQEKLSWDECYEYAMKSLQESRNVDAHPTPLTEEVLVRAAELMDSKGNLKGYLSLKRVHELISMWKHVQTME</sequence>
<gene>
    <name evidence="2" type="ORF">AWC38_SpisGene14453</name>
</gene>
<evidence type="ECO:0000313" key="2">
    <source>
        <dbReference type="EMBL" id="PFX21085.1"/>
    </source>
</evidence>
<comment type="caution">
    <text evidence="2">The sequence shown here is derived from an EMBL/GenBank/DDBJ whole genome shotgun (WGS) entry which is preliminary data.</text>
</comment>
<keyword evidence="1" id="KW-0175">Coiled coil</keyword>
<organism evidence="2 3">
    <name type="scientific">Stylophora pistillata</name>
    <name type="common">Smooth cauliflower coral</name>
    <dbReference type="NCBI Taxonomy" id="50429"/>
    <lineage>
        <taxon>Eukaryota</taxon>
        <taxon>Metazoa</taxon>
        <taxon>Cnidaria</taxon>
        <taxon>Anthozoa</taxon>
        <taxon>Hexacorallia</taxon>
        <taxon>Scleractinia</taxon>
        <taxon>Astrocoeniina</taxon>
        <taxon>Pocilloporidae</taxon>
        <taxon>Stylophora</taxon>
    </lineage>
</organism>
<dbReference type="AlphaFoldDB" id="A0A2B4RXW0"/>
<accession>A0A2B4RXW0</accession>
<feature type="coiled-coil region" evidence="1">
    <location>
        <begin position="1"/>
        <end position="56"/>
    </location>
</feature>
<dbReference type="OrthoDB" id="5975666at2759"/>
<dbReference type="Proteomes" id="UP000225706">
    <property type="component" value="Unassembled WGS sequence"/>
</dbReference>
<proteinExistence type="predicted"/>
<reference evidence="3" key="1">
    <citation type="journal article" date="2017" name="bioRxiv">
        <title>Comparative analysis of the genomes of Stylophora pistillata and Acropora digitifera provides evidence for extensive differences between species of corals.</title>
        <authorList>
            <person name="Voolstra C.R."/>
            <person name="Li Y."/>
            <person name="Liew Y.J."/>
            <person name="Baumgarten S."/>
            <person name="Zoccola D."/>
            <person name="Flot J.-F."/>
            <person name="Tambutte S."/>
            <person name="Allemand D."/>
            <person name="Aranda M."/>
        </authorList>
    </citation>
    <scope>NUCLEOTIDE SEQUENCE [LARGE SCALE GENOMIC DNA]</scope>
</reference>
<feature type="coiled-coil region" evidence="1">
    <location>
        <begin position="239"/>
        <end position="343"/>
    </location>
</feature>
<dbReference type="Gene3D" id="1.10.287.1490">
    <property type="match status" value="1"/>
</dbReference>
<name>A0A2B4RXW0_STYPI</name>